<comment type="similarity">
    <text evidence="1">Belongs to the ABC transporter superfamily.</text>
</comment>
<dbReference type="Pfam" id="PF00005">
    <property type="entry name" value="ABC_tran"/>
    <property type="match status" value="1"/>
</dbReference>
<keyword evidence="8" id="KW-1185">Reference proteome</keyword>
<evidence type="ECO:0000256" key="2">
    <source>
        <dbReference type="ARBA" id="ARBA00022448"/>
    </source>
</evidence>
<dbReference type="PROSITE" id="PS50893">
    <property type="entry name" value="ABC_TRANSPORTER_2"/>
    <property type="match status" value="1"/>
</dbReference>
<keyword evidence="2" id="KW-0813">Transport</keyword>
<evidence type="ECO:0000256" key="1">
    <source>
        <dbReference type="ARBA" id="ARBA00005417"/>
    </source>
</evidence>
<dbReference type="EMBL" id="JBHRTR010000035">
    <property type="protein sequence ID" value="MFC3229987.1"/>
    <property type="molecule type" value="Genomic_DNA"/>
</dbReference>
<dbReference type="PROSITE" id="PS00211">
    <property type="entry name" value="ABC_TRANSPORTER_1"/>
    <property type="match status" value="1"/>
</dbReference>
<reference evidence="8" key="1">
    <citation type="journal article" date="2019" name="Int. J. Syst. Evol. Microbiol.">
        <title>The Global Catalogue of Microorganisms (GCM) 10K type strain sequencing project: providing services to taxonomists for standard genome sequencing and annotation.</title>
        <authorList>
            <consortium name="The Broad Institute Genomics Platform"/>
            <consortium name="The Broad Institute Genome Sequencing Center for Infectious Disease"/>
            <person name="Wu L."/>
            <person name="Ma J."/>
        </authorList>
    </citation>
    <scope>NUCLEOTIDE SEQUENCE [LARGE SCALE GENOMIC DNA]</scope>
    <source>
        <strain evidence="8">KCTC 42964</strain>
    </source>
</reference>
<dbReference type="InterPro" id="IPR052156">
    <property type="entry name" value="BCAA_Transport_ATP-bd_LivF"/>
</dbReference>
<dbReference type="Gene3D" id="3.40.50.300">
    <property type="entry name" value="P-loop containing nucleotide triphosphate hydrolases"/>
    <property type="match status" value="1"/>
</dbReference>
<dbReference type="GO" id="GO:0005524">
    <property type="term" value="F:ATP binding"/>
    <property type="evidence" value="ECO:0007669"/>
    <property type="project" value="UniProtKB-KW"/>
</dbReference>
<evidence type="ECO:0000259" key="6">
    <source>
        <dbReference type="PROSITE" id="PS50893"/>
    </source>
</evidence>
<keyword evidence="5" id="KW-0029">Amino-acid transport</keyword>
<dbReference type="SUPFAM" id="SSF52540">
    <property type="entry name" value="P-loop containing nucleoside triphosphate hydrolases"/>
    <property type="match status" value="1"/>
</dbReference>
<name>A0ABV7L5V4_9PROT</name>
<evidence type="ECO:0000256" key="5">
    <source>
        <dbReference type="ARBA" id="ARBA00022970"/>
    </source>
</evidence>
<dbReference type="RefSeq" id="WP_379904724.1">
    <property type="nucleotide sequence ID" value="NZ_JBHRTR010000035.1"/>
</dbReference>
<dbReference type="InterPro" id="IPR003439">
    <property type="entry name" value="ABC_transporter-like_ATP-bd"/>
</dbReference>
<sequence length="260" mass="28374">MNATATGSQSQPAEVLAAERAAARARPMLEVSDLHAYYGKSHILQGVTFTVGEGEIVSLLGRNGVGRSTTAKAIMGDVAPQGSIRFRGEELAGLKSHQIARRGLGYVPENRDIFPSLSVRENLILGIKSMRRAGQARWSMEDMFELFPNLRERADIPGGALSGGEQQMLTMCRTLMGDPDLVIIDEPTEGLAPKIVEQVARLLEEIADRGISILLVEQKLAIALKISHRVYVMGHGAMVFEGSPQDLIASEDVRREWLEV</sequence>
<evidence type="ECO:0000313" key="8">
    <source>
        <dbReference type="Proteomes" id="UP001595528"/>
    </source>
</evidence>
<organism evidence="7 8">
    <name type="scientific">Marinibaculum pumilum</name>
    <dbReference type="NCBI Taxonomy" id="1766165"/>
    <lineage>
        <taxon>Bacteria</taxon>
        <taxon>Pseudomonadati</taxon>
        <taxon>Pseudomonadota</taxon>
        <taxon>Alphaproteobacteria</taxon>
        <taxon>Rhodospirillales</taxon>
        <taxon>Rhodospirillaceae</taxon>
        <taxon>Marinibaculum</taxon>
    </lineage>
</organism>
<dbReference type="CDD" id="cd03224">
    <property type="entry name" value="ABC_TM1139_LivF_branched"/>
    <property type="match status" value="1"/>
</dbReference>
<evidence type="ECO:0000256" key="3">
    <source>
        <dbReference type="ARBA" id="ARBA00022741"/>
    </source>
</evidence>
<evidence type="ECO:0000256" key="4">
    <source>
        <dbReference type="ARBA" id="ARBA00022840"/>
    </source>
</evidence>
<dbReference type="PANTHER" id="PTHR43820">
    <property type="entry name" value="HIGH-AFFINITY BRANCHED-CHAIN AMINO ACID TRANSPORT ATP-BINDING PROTEIN LIVF"/>
    <property type="match status" value="1"/>
</dbReference>
<gene>
    <name evidence="7" type="ORF">ACFOGJ_22240</name>
</gene>
<comment type="caution">
    <text evidence="7">The sequence shown here is derived from an EMBL/GenBank/DDBJ whole genome shotgun (WGS) entry which is preliminary data.</text>
</comment>
<feature type="domain" description="ABC transporter" evidence="6">
    <location>
        <begin position="29"/>
        <end position="260"/>
    </location>
</feature>
<proteinExistence type="inferred from homology"/>
<dbReference type="PANTHER" id="PTHR43820:SF2">
    <property type="entry name" value="ABC TRANSPORTER ATP-BINDING PROTEIN"/>
    <property type="match status" value="1"/>
</dbReference>
<dbReference type="InterPro" id="IPR017871">
    <property type="entry name" value="ABC_transporter-like_CS"/>
</dbReference>
<dbReference type="InterPro" id="IPR003593">
    <property type="entry name" value="AAA+_ATPase"/>
</dbReference>
<keyword evidence="4 7" id="KW-0067">ATP-binding</keyword>
<dbReference type="InterPro" id="IPR027417">
    <property type="entry name" value="P-loop_NTPase"/>
</dbReference>
<protein>
    <submittedName>
        <fullName evidence="7">ABC transporter ATP-binding protein</fullName>
    </submittedName>
</protein>
<evidence type="ECO:0000313" key="7">
    <source>
        <dbReference type="EMBL" id="MFC3229987.1"/>
    </source>
</evidence>
<keyword evidence="3" id="KW-0547">Nucleotide-binding</keyword>
<dbReference type="SMART" id="SM00382">
    <property type="entry name" value="AAA"/>
    <property type="match status" value="1"/>
</dbReference>
<accession>A0ABV7L5V4</accession>
<dbReference type="Proteomes" id="UP001595528">
    <property type="component" value="Unassembled WGS sequence"/>
</dbReference>